<protein>
    <submittedName>
        <fullName evidence="9">Putative Zinc finger, BED-type</fullName>
    </submittedName>
</protein>
<dbReference type="InterPro" id="IPR043128">
    <property type="entry name" value="Rev_trsase/Diguanyl_cyclase"/>
</dbReference>
<evidence type="ECO:0000256" key="5">
    <source>
        <dbReference type="ARBA" id="ARBA00023163"/>
    </source>
</evidence>
<evidence type="ECO:0000259" key="8">
    <source>
        <dbReference type="PROSITE" id="PS50808"/>
    </source>
</evidence>
<dbReference type="OrthoDB" id="961221at2759"/>
<name>A0A1R3FZD2_COCAP</name>
<proteinExistence type="predicted"/>
<evidence type="ECO:0000256" key="7">
    <source>
        <dbReference type="SAM" id="MobiDB-lite"/>
    </source>
</evidence>
<dbReference type="SMART" id="SM00614">
    <property type="entry name" value="ZnF_BED"/>
    <property type="match status" value="1"/>
</dbReference>
<dbReference type="GO" id="GO:0008270">
    <property type="term" value="F:zinc ion binding"/>
    <property type="evidence" value="ECO:0007669"/>
    <property type="project" value="UniProtKB-KW"/>
</dbReference>
<sequence>MAAQTPSVSIPSSQEDSNQNVASSTVNTPQSSSSKKWSPAWDEFTMLSAEELRVIYSNGGGKSKARCNHCGTTIVAESYSGTTALNRHLKICKKRPANLGEVWESDYKIDANVVRRMLVECVIEHGYLFEWCCALILNLIVQSGLEIIKEGLLKIRECVKYVEGSEGRKIKFRECVAQAGLEYCKGLWLDVPTRWNSTYLMIERFLYYRSAFEVLSRIDEVNIVQMEEKVVGGPEDKNPRFDRKKEEYEEKSSHQGSSDLLDKVLVNYVLPNTFLAYEKHDIIDEMSETEEVSAKPMASLALEDDFDWTPEVNIAKKEVDGVKIESNQSSEILILVDNGAVVNVIPHRMLAKLKAESTELLPSDIIISGFDGGATRAKGILPVNLQVGEIVFLWKENGEIEILQADNKPFVVSAGCLDAQLYSNKYGLLRIEEGLNGEEFKATSLIDNSEWRKLYAFTPLLRLKSEENFLWNVEHQIAFEEIKKYLINPPVLMPPRKGVTFKFYVACTEKSLGAFLAQDSSEGKEQARYYLSRNMIDAELRIREENQVCEITTAKSSEDWRMPIKQYLEKPDSKVDQIIKDRAMQYCLVNDELFKKGIDGIRLKCIDDKESMRVMGVVHEGMCGSHQVGKKMMWLVKRFKMSYYQKSIDAPRAYHGLEEHNGAIGDHVLDKLGDVLEIQEDATDDPGLNTSLAEQGVEDRPPSHGATGHNRPSRRPTHGPSGHNRPLDPLAIPQGPMTRARAKRFKETLLGFVRSHLGSLESIEDHLESIEVDITKNIPIDSKVFTLLEIDEH</sequence>
<organism evidence="9 10">
    <name type="scientific">Corchorus capsularis</name>
    <name type="common">Jute</name>
    <dbReference type="NCBI Taxonomy" id="210143"/>
    <lineage>
        <taxon>Eukaryota</taxon>
        <taxon>Viridiplantae</taxon>
        <taxon>Streptophyta</taxon>
        <taxon>Embryophyta</taxon>
        <taxon>Tracheophyta</taxon>
        <taxon>Spermatophyta</taxon>
        <taxon>Magnoliopsida</taxon>
        <taxon>eudicotyledons</taxon>
        <taxon>Gunneridae</taxon>
        <taxon>Pentapetalae</taxon>
        <taxon>rosids</taxon>
        <taxon>malvids</taxon>
        <taxon>Malvales</taxon>
        <taxon>Malvaceae</taxon>
        <taxon>Grewioideae</taxon>
        <taxon>Apeibeae</taxon>
        <taxon>Corchorus</taxon>
    </lineage>
</organism>
<evidence type="ECO:0000256" key="1">
    <source>
        <dbReference type="ARBA" id="ARBA00022723"/>
    </source>
</evidence>
<evidence type="ECO:0000256" key="6">
    <source>
        <dbReference type="PROSITE-ProRule" id="PRU00027"/>
    </source>
</evidence>
<keyword evidence="2 6" id="KW-0863">Zinc-finger</keyword>
<dbReference type="Gene3D" id="3.30.70.270">
    <property type="match status" value="1"/>
</dbReference>
<dbReference type="InterPro" id="IPR052035">
    <property type="entry name" value="ZnF_BED_domain_contain"/>
</dbReference>
<dbReference type="PANTHER" id="PTHR46481:SF6">
    <property type="entry name" value="ZINC FINGER BED DOMAIN-CONTAINING PROTEIN RICESLEEPER 2-LIKE"/>
    <property type="match status" value="1"/>
</dbReference>
<dbReference type="Pfam" id="PF17919">
    <property type="entry name" value="RT_RNaseH_2"/>
    <property type="match status" value="1"/>
</dbReference>
<feature type="compositionally biased region" description="Low complexity" evidence="7">
    <location>
        <begin position="23"/>
        <end position="34"/>
    </location>
</feature>
<feature type="region of interest" description="Disordered" evidence="7">
    <location>
        <begin position="681"/>
        <end position="734"/>
    </location>
</feature>
<dbReference type="Gramene" id="OMO51177">
    <property type="protein sequence ID" value="OMO51177"/>
    <property type="gene ID" value="CCACVL1_29953"/>
</dbReference>
<keyword evidence="1" id="KW-0479">Metal-binding</keyword>
<feature type="region of interest" description="Disordered" evidence="7">
    <location>
        <begin position="234"/>
        <end position="255"/>
    </location>
</feature>
<feature type="region of interest" description="Disordered" evidence="7">
    <location>
        <begin position="1"/>
        <end position="37"/>
    </location>
</feature>
<reference evidence="9 10" key="1">
    <citation type="submission" date="2013-09" db="EMBL/GenBank/DDBJ databases">
        <title>Corchorus capsularis genome sequencing.</title>
        <authorList>
            <person name="Alam M."/>
            <person name="Haque M.S."/>
            <person name="Islam M.S."/>
            <person name="Emdad E.M."/>
            <person name="Islam M.M."/>
            <person name="Ahmed B."/>
            <person name="Halim A."/>
            <person name="Hossen Q.M.M."/>
            <person name="Hossain M.Z."/>
            <person name="Ahmed R."/>
            <person name="Khan M.M."/>
            <person name="Islam R."/>
            <person name="Rashid M.M."/>
            <person name="Khan S.A."/>
            <person name="Rahman M.S."/>
            <person name="Alam M."/>
        </authorList>
    </citation>
    <scope>NUCLEOTIDE SEQUENCE [LARGE SCALE GENOMIC DNA]</scope>
    <source>
        <strain evidence="10">cv. CVL-1</strain>
        <tissue evidence="9">Whole seedling</tissue>
    </source>
</reference>
<feature type="compositionally biased region" description="Polar residues" evidence="7">
    <location>
        <begin position="1"/>
        <end position="22"/>
    </location>
</feature>
<keyword evidence="10" id="KW-1185">Reference proteome</keyword>
<dbReference type="CDD" id="cd00303">
    <property type="entry name" value="retropepsin_like"/>
    <property type="match status" value="1"/>
</dbReference>
<feature type="domain" description="BED-type" evidence="8">
    <location>
        <begin position="35"/>
        <end position="99"/>
    </location>
</feature>
<evidence type="ECO:0000256" key="2">
    <source>
        <dbReference type="ARBA" id="ARBA00022771"/>
    </source>
</evidence>
<dbReference type="SUPFAM" id="SSF53098">
    <property type="entry name" value="Ribonuclease H-like"/>
    <property type="match status" value="1"/>
</dbReference>
<dbReference type="InterPro" id="IPR012337">
    <property type="entry name" value="RNaseH-like_sf"/>
</dbReference>
<dbReference type="InterPro" id="IPR041577">
    <property type="entry name" value="RT_RNaseH_2"/>
</dbReference>
<evidence type="ECO:0000313" key="10">
    <source>
        <dbReference type="Proteomes" id="UP000188268"/>
    </source>
</evidence>
<evidence type="ECO:0000313" key="9">
    <source>
        <dbReference type="EMBL" id="OMO51177.1"/>
    </source>
</evidence>
<dbReference type="GO" id="GO:0003677">
    <property type="term" value="F:DNA binding"/>
    <property type="evidence" value="ECO:0007669"/>
    <property type="project" value="InterPro"/>
</dbReference>
<evidence type="ECO:0000256" key="3">
    <source>
        <dbReference type="ARBA" id="ARBA00022833"/>
    </source>
</evidence>
<feature type="compositionally biased region" description="Basic and acidic residues" evidence="7">
    <location>
        <begin position="234"/>
        <end position="253"/>
    </location>
</feature>
<dbReference type="SUPFAM" id="SSF56672">
    <property type="entry name" value="DNA/RNA polymerases"/>
    <property type="match status" value="1"/>
</dbReference>
<keyword evidence="4" id="KW-0805">Transcription regulation</keyword>
<dbReference type="EMBL" id="AWWV01015922">
    <property type="protein sequence ID" value="OMO51177.1"/>
    <property type="molecule type" value="Genomic_DNA"/>
</dbReference>
<evidence type="ECO:0000256" key="4">
    <source>
        <dbReference type="ARBA" id="ARBA00023015"/>
    </source>
</evidence>
<gene>
    <name evidence="9" type="ORF">CCACVL1_29953</name>
</gene>
<keyword evidence="3" id="KW-0862">Zinc</keyword>
<dbReference type="Proteomes" id="UP000188268">
    <property type="component" value="Unassembled WGS sequence"/>
</dbReference>
<comment type="caution">
    <text evidence="9">The sequence shown here is derived from an EMBL/GenBank/DDBJ whole genome shotgun (WGS) entry which is preliminary data.</text>
</comment>
<accession>A0A1R3FZD2</accession>
<dbReference type="InterPro" id="IPR043502">
    <property type="entry name" value="DNA/RNA_pol_sf"/>
</dbReference>
<dbReference type="InterPro" id="IPR003656">
    <property type="entry name" value="Znf_BED"/>
</dbReference>
<dbReference type="AlphaFoldDB" id="A0A1R3FZD2"/>
<keyword evidence="5" id="KW-0804">Transcription</keyword>
<dbReference type="PANTHER" id="PTHR46481">
    <property type="entry name" value="ZINC FINGER BED DOMAIN-CONTAINING PROTEIN 4"/>
    <property type="match status" value="1"/>
</dbReference>
<dbReference type="PROSITE" id="PS50808">
    <property type="entry name" value="ZF_BED"/>
    <property type="match status" value="1"/>
</dbReference>